<evidence type="ECO:0000256" key="8">
    <source>
        <dbReference type="SAM" id="Phobius"/>
    </source>
</evidence>
<dbReference type="GO" id="GO:0006906">
    <property type="term" value="P:vesicle fusion"/>
    <property type="evidence" value="ECO:0007669"/>
    <property type="project" value="TreeGrafter"/>
</dbReference>
<evidence type="ECO:0000256" key="3">
    <source>
        <dbReference type="ARBA" id="ARBA00022692"/>
    </source>
</evidence>
<feature type="domain" description="T-SNARE coiled-coil homology" evidence="9">
    <location>
        <begin position="249"/>
        <end position="311"/>
    </location>
</feature>
<dbReference type="PROSITE" id="PS50192">
    <property type="entry name" value="T_SNARE"/>
    <property type="match status" value="1"/>
</dbReference>
<comment type="similarity">
    <text evidence="2">Belongs to the syntaxin family.</text>
</comment>
<dbReference type="GO" id="GO:0005886">
    <property type="term" value="C:plasma membrane"/>
    <property type="evidence" value="ECO:0007669"/>
    <property type="project" value="TreeGrafter"/>
</dbReference>
<evidence type="ECO:0000256" key="1">
    <source>
        <dbReference type="ARBA" id="ARBA00004211"/>
    </source>
</evidence>
<evidence type="ECO:0000256" key="5">
    <source>
        <dbReference type="ARBA" id="ARBA00023136"/>
    </source>
</evidence>
<dbReference type="PANTHER" id="PTHR19957">
    <property type="entry name" value="SYNTAXIN"/>
    <property type="match status" value="1"/>
</dbReference>
<dbReference type="GO" id="GO:0005484">
    <property type="term" value="F:SNAP receptor activity"/>
    <property type="evidence" value="ECO:0007669"/>
    <property type="project" value="TreeGrafter"/>
</dbReference>
<keyword evidence="5 8" id="KW-0472">Membrane</keyword>
<evidence type="ECO:0000256" key="7">
    <source>
        <dbReference type="SAM" id="MobiDB-lite"/>
    </source>
</evidence>
<dbReference type="Proteomes" id="UP000799776">
    <property type="component" value="Unassembled WGS sequence"/>
</dbReference>
<dbReference type="InterPro" id="IPR006011">
    <property type="entry name" value="Syntaxin_N"/>
</dbReference>
<evidence type="ECO:0000256" key="6">
    <source>
        <dbReference type="SAM" id="Coils"/>
    </source>
</evidence>
<dbReference type="GO" id="GO:0006887">
    <property type="term" value="P:exocytosis"/>
    <property type="evidence" value="ECO:0007669"/>
    <property type="project" value="TreeGrafter"/>
</dbReference>
<organism evidence="10 11">
    <name type="scientific">Saccharata proteae CBS 121410</name>
    <dbReference type="NCBI Taxonomy" id="1314787"/>
    <lineage>
        <taxon>Eukaryota</taxon>
        <taxon>Fungi</taxon>
        <taxon>Dikarya</taxon>
        <taxon>Ascomycota</taxon>
        <taxon>Pezizomycotina</taxon>
        <taxon>Dothideomycetes</taxon>
        <taxon>Dothideomycetes incertae sedis</taxon>
        <taxon>Botryosphaeriales</taxon>
        <taxon>Saccharataceae</taxon>
        <taxon>Saccharata</taxon>
    </lineage>
</organism>
<dbReference type="InterPro" id="IPR045242">
    <property type="entry name" value="Syntaxin"/>
</dbReference>
<dbReference type="SMART" id="SM00503">
    <property type="entry name" value="SynN"/>
    <property type="match status" value="1"/>
</dbReference>
<dbReference type="GO" id="GO:0000149">
    <property type="term" value="F:SNARE binding"/>
    <property type="evidence" value="ECO:0007669"/>
    <property type="project" value="TreeGrafter"/>
</dbReference>
<comment type="caution">
    <text evidence="10">The sequence shown here is derived from an EMBL/GenBank/DDBJ whole genome shotgun (WGS) entry which is preliminary data.</text>
</comment>
<dbReference type="EMBL" id="ML978720">
    <property type="protein sequence ID" value="KAF2087238.1"/>
    <property type="molecule type" value="Genomic_DNA"/>
</dbReference>
<evidence type="ECO:0000256" key="4">
    <source>
        <dbReference type="ARBA" id="ARBA00022989"/>
    </source>
</evidence>
<reference evidence="10" key="1">
    <citation type="journal article" date="2020" name="Stud. Mycol.">
        <title>101 Dothideomycetes genomes: a test case for predicting lifestyles and emergence of pathogens.</title>
        <authorList>
            <person name="Haridas S."/>
            <person name="Albert R."/>
            <person name="Binder M."/>
            <person name="Bloem J."/>
            <person name="Labutti K."/>
            <person name="Salamov A."/>
            <person name="Andreopoulos B."/>
            <person name="Baker S."/>
            <person name="Barry K."/>
            <person name="Bills G."/>
            <person name="Bluhm B."/>
            <person name="Cannon C."/>
            <person name="Castanera R."/>
            <person name="Culley D."/>
            <person name="Daum C."/>
            <person name="Ezra D."/>
            <person name="Gonzalez J."/>
            <person name="Henrissat B."/>
            <person name="Kuo A."/>
            <person name="Liang C."/>
            <person name="Lipzen A."/>
            <person name="Lutzoni F."/>
            <person name="Magnuson J."/>
            <person name="Mondo S."/>
            <person name="Nolan M."/>
            <person name="Ohm R."/>
            <person name="Pangilinan J."/>
            <person name="Park H.-J."/>
            <person name="Ramirez L."/>
            <person name="Alfaro M."/>
            <person name="Sun H."/>
            <person name="Tritt A."/>
            <person name="Yoshinaga Y."/>
            <person name="Zwiers L.-H."/>
            <person name="Turgeon B."/>
            <person name="Goodwin S."/>
            <person name="Spatafora J."/>
            <person name="Crous P."/>
            <person name="Grigoriev I."/>
        </authorList>
    </citation>
    <scope>NUCLEOTIDE SEQUENCE</scope>
    <source>
        <strain evidence="10">CBS 121410</strain>
    </source>
</reference>
<accession>A0A9P4LZT6</accession>
<feature type="coiled-coil region" evidence="6">
    <location>
        <begin position="259"/>
        <end position="318"/>
    </location>
</feature>
<dbReference type="AlphaFoldDB" id="A0A9P4LZT6"/>
<protein>
    <submittedName>
        <fullName evidence="10">t-SNARE</fullName>
    </submittedName>
</protein>
<sequence>MSYGGSNQYGQYGGNPYEQGGEYGASANPYGSTTGGYGASNPYGTASHNHANAPPLQHHEASNYSQASQYSEIPMGGQPNALPTQGPRVIPNDDFLTRVNACKNRINNLTTYIADIAKVQQRILSEPDSTASSAQLEGLVTNTQNLNMTIKDEIKFLETDAARSGGNVTKDSQIRNLKSTFTKNLQEYQSMEAQYRERYREQIKRQYMIVNPEASQTEVEEAADLDWGSEGVFQTALKSNRSGHASSVLGAVRARHNDIQRIEKTMEELATLFIQLNEAVVLQDSAVNQTELQTEGVVKESERANEQLDKGIEHIKRRNRLRRWTLFVFILIICIIALVLGLYFGLHKNNNNNNNA</sequence>
<dbReference type="PANTHER" id="PTHR19957:SF307">
    <property type="entry name" value="PROTEIN SSO1-RELATED"/>
    <property type="match status" value="1"/>
</dbReference>
<dbReference type="InterPro" id="IPR000727">
    <property type="entry name" value="T_SNARE_dom"/>
</dbReference>
<gene>
    <name evidence="10" type="ORF">K490DRAFT_73671</name>
</gene>
<dbReference type="GO" id="GO:0006886">
    <property type="term" value="P:intracellular protein transport"/>
    <property type="evidence" value="ECO:0007669"/>
    <property type="project" value="TreeGrafter"/>
</dbReference>
<dbReference type="OrthoDB" id="10255013at2759"/>
<evidence type="ECO:0000313" key="11">
    <source>
        <dbReference type="Proteomes" id="UP000799776"/>
    </source>
</evidence>
<comment type="subcellular location">
    <subcellularLocation>
        <location evidence="1">Membrane</location>
        <topology evidence="1">Single-pass type IV membrane protein</topology>
    </subcellularLocation>
</comment>
<feature type="compositionally biased region" description="Polar residues" evidence="7">
    <location>
        <begin position="62"/>
        <end position="71"/>
    </location>
</feature>
<dbReference type="SUPFAM" id="SSF47661">
    <property type="entry name" value="t-snare proteins"/>
    <property type="match status" value="1"/>
</dbReference>
<dbReference type="CDD" id="cd15849">
    <property type="entry name" value="SNARE_Sso1"/>
    <property type="match status" value="1"/>
</dbReference>
<dbReference type="Pfam" id="PF00804">
    <property type="entry name" value="Syntaxin"/>
    <property type="match status" value="1"/>
</dbReference>
<dbReference type="GO" id="GO:0012505">
    <property type="term" value="C:endomembrane system"/>
    <property type="evidence" value="ECO:0007669"/>
    <property type="project" value="TreeGrafter"/>
</dbReference>
<keyword evidence="3 8" id="KW-0812">Transmembrane</keyword>
<evidence type="ECO:0000259" key="9">
    <source>
        <dbReference type="PROSITE" id="PS50192"/>
    </source>
</evidence>
<keyword evidence="11" id="KW-1185">Reference proteome</keyword>
<proteinExistence type="inferred from homology"/>
<dbReference type="GO" id="GO:0031201">
    <property type="term" value="C:SNARE complex"/>
    <property type="evidence" value="ECO:0007669"/>
    <property type="project" value="TreeGrafter"/>
</dbReference>
<evidence type="ECO:0000256" key="2">
    <source>
        <dbReference type="ARBA" id="ARBA00009063"/>
    </source>
</evidence>
<dbReference type="Gene3D" id="1.20.58.70">
    <property type="match status" value="1"/>
</dbReference>
<evidence type="ECO:0000313" key="10">
    <source>
        <dbReference type="EMBL" id="KAF2087238.1"/>
    </source>
</evidence>
<dbReference type="InterPro" id="IPR010989">
    <property type="entry name" value="SNARE"/>
</dbReference>
<keyword evidence="6" id="KW-0175">Coiled coil</keyword>
<dbReference type="GO" id="GO:0048278">
    <property type="term" value="P:vesicle docking"/>
    <property type="evidence" value="ECO:0007669"/>
    <property type="project" value="TreeGrafter"/>
</dbReference>
<feature type="region of interest" description="Disordered" evidence="7">
    <location>
        <begin position="39"/>
        <end position="85"/>
    </location>
</feature>
<feature type="transmembrane region" description="Helical" evidence="8">
    <location>
        <begin position="324"/>
        <end position="346"/>
    </location>
</feature>
<name>A0A9P4LZT6_9PEZI</name>
<keyword evidence="4 8" id="KW-1133">Transmembrane helix</keyword>